<feature type="domain" description="NF-X1-type" evidence="6">
    <location>
        <begin position="4"/>
        <end position="23"/>
    </location>
</feature>
<keyword evidence="5" id="KW-0862">Zinc</keyword>
<dbReference type="GO" id="GO:0008270">
    <property type="term" value="F:zinc ion binding"/>
    <property type="evidence" value="ECO:0007669"/>
    <property type="project" value="UniProtKB-KW"/>
</dbReference>
<organism evidence="7 8">
    <name type="scientific">Rotaria magnacalcarata</name>
    <dbReference type="NCBI Taxonomy" id="392030"/>
    <lineage>
        <taxon>Eukaryota</taxon>
        <taxon>Metazoa</taxon>
        <taxon>Spiralia</taxon>
        <taxon>Gnathifera</taxon>
        <taxon>Rotifera</taxon>
        <taxon>Eurotatoria</taxon>
        <taxon>Bdelloidea</taxon>
        <taxon>Philodinida</taxon>
        <taxon>Philodinidae</taxon>
        <taxon>Rotaria</taxon>
    </lineage>
</organism>
<evidence type="ECO:0000313" key="7">
    <source>
        <dbReference type="EMBL" id="CAF5148153.1"/>
    </source>
</evidence>
<keyword evidence="3" id="KW-0677">Repeat</keyword>
<sequence>MRSCDKHPCKRKCCDGNCPPCQTVCGKTLNCRNHKCLSECHRGQCYPCTHKADVTCACGQTSVTVPCGCEKQTRKPRCNKLCLKPSDCHHAEREPHLCHFND</sequence>
<dbReference type="PANTHER" id="PTHR12360:SF1">
    <property type="entry name" value="NF-X1-TYPE ZINC FINGER PROTEIN NFXL1"/>
    <property type="match status" value="1"/>
</dbReference>
<evidence type="ECO:0000256" key="3">
    <source>
        <dbReference type="ARBA" id="ARBA00022737"/>
    </source>
</evidence>
<name>A0A8S3G0P7_9BILA</name>
<evidence type="ECO:0000259" key="6">
    <source>
        <dbReference type="SMART" id="SM00438"/>
    </source>
</evidence>
<evidence type="ECO:0000256" key="1">
    <source>
        <dbReference type="ARBA" id="ARBA00007269"/>
    </source>
</evidence>
<protein>
    <recommendedName>
        <fullName evidence="6">NF-X1-type domain-containing protein</fullName>
    </recommendedName>
</protein>
<dbReference type="Proteomes" id="UP000681967">
    <property type="component" value="Unassembled WGS sequence"/>
</dbReference>
<dbReference type="SMART" id="SM00438">
    <property type="entry name" value="ZnF_NFX"/>
    <property type="match status" value="2"/>
</dbReference>
<dbReference type="InterPro" id="IPR034078">
    <property type="entry name" value="NFX1_fam"/>
</dbReference>
<dbReference type="EMBL" id="CAJOBH010256075">
    <property type="protein sequence ID" value="CAF5148153.1"/>
    <property type="molecule type" value="Genomic_DNA"/>
</dbReference>
<dbReference type="CDD" id="cd06008">
    <property type="entry name" value="NF-X1-zinc-finger"/>
    <property type="match status" value="1"/>
</dbReference>
<reference evidence="7" key="1">
    <citation type="submission" date="2021-02" db="EMBL/GenBank/DDBJ databases">
        <authorList>
            <person name="Nowell W R."/>
        </authorList>
    </citation>
    <scope>NUCLEOTIDE SEQUENCE</scope>
</reference>
<keyword evidence="4" id="KW-0863">Zinc-finger</keyword>
<dbReference type="GO" id="GO:0000977">
    <property type="term" value="F:RNA polymerase II transcription regulatory region sequence-specific DNA binding"/>
    <property type="evidence" value="ECO:0007669"/>
    <property type="project" value="TreeGrafter"/>
</dbReference>
<dbReference type="AlphaFoldDB" id="A0A8S3G0P7"/>
<feature type="domain" description="NF-X1-type" evidence="6">
    <location>
        <begin position="31"/>
        <end position="50"/>
    </location>
</feature>
<evidence type="ECO:0000256" key="5">
    <source>
        <dbReference type="ARBA" id="ARBA00022833"/>
    </source>
</evidence>
<evidence type="ECO:0000313" key="8">
    <source>
        <dbReference type="Proteomes" id="UP000681967"/>
    </source>
</evidence>
<accession>A0A8S3G0P7</accession>
<comment type="caution">
    <text evidence="7">The sequence shown here is derived from an EMBL/GenBank/DDBJ whole genome shotgun (WGS) entry which is preliminary data.</text>
</comment>
<dbReference type="GO" id="GO:0000981">
    <property type="term" value="F:DNA-binding transcription factor activity, RNA polymerase II-specific"/>
    <property type="evidence" value="ECO:0007669"/>
    <property type="project" value="TreeGrafter"/>
</dbReference>
<evidence type="ECO:0000256" key="2">
    <source>
        <dbReference type="ARBA" id="ARBA00022723"/>
    </source>
</evidence>
<gene>
    <name evidence="7" type="ORF">BYL167_LOCUS71680</name>
</gene>
<feature type="non-terminal residue" evidence="7">
    <location>
        <position position="1"/>
    </location>
</feature>
<dbReference type="GO" id="GO:0005634">
    <property type="term" value="C:nucleus"/>
    <property type="evidence" value="ECO:0007669"/>
    <property type="project" value="InterPro"/>
</dbReference>
<comment type="similarity">
    <text evidence="1">Belongs to the NFX1 family.</text>
</comment>
<proteinExistence type="inferred from homology"/>
<dbReference type="PANTHER" id="PTHR12360">
    <property type="entry name" value="NUCLEAR TRANSCRIPTION FACTOR, X-BOX BINDING 1 NFX1"/>
    <property type="match status" value="1"/>
</dbReference>
<dbReference type="InterPro" id="IPR000967">
    <property type="entry name" value="Znf_NFX1"/>
</dbReference>
<evidence type="ECO:0000256" key="4">
    <source>
        <dbReference type="ARBA" id="ARBA00022771"/>
    </source>
</evidence>
<keyword evidence="2" id="KW-0479">Metal-binding</keyword>